<feature type="binding site" evidence="3">
    <location>
        <position position="93"/>
    </location>
    <ligand>
        <name>Mg(2+)</name>
        <dbReference type="ChEBI" id="CHEBI:18420"/>
        <label>1</label>
    </ligand>
</feature>
<name>A0A1N7IXR1_9BACL</name>
<proteinExistence type="inferred from homology"/>
<dbReference type="InterPro" id="IPR050792">
    <property type="entry name" value="ADP-ribosylglycohydrolase"/>
</dbReference>
<keyword evidence="2 4" id="KW-0378">Hydrolase</keyword>
<dbReference type="GO" id="GO:0016787">
    <property type="term" value="F:hydrolase activity"/>
    <property type="evidence" value="ECO:0007669"/>
    <property type="project" value="UniProtKB-KW"/>
</dbReference>
<evidence type="ECO:0000313" key="4">
    <source>
        <dbReference type="EMBL" id="SIS41859.1"/>
    </source>
</evidence>
<dbReference type="InterPro" id="IPR036705">
    <property type="entry name" value="Ribosyl_crysJ1_sf"/>
</dbReference>
<protein>
    <submittedName>
        <fullName evidence="4">ADP-ribosylglycohydrolase</fullName>
    </submittedName>
</protein>
<feature type="binding site" evidence="3">
    <location>
        <position position="92"/>
    </location>
    <ligand>
        <name>Mg(2+)</name>
        <dbReference type="ChEBI" id="CHEBI:18420"/>
        <label>1</label>
    </ligand>
</feature>
<comment type="similarity">
    <text evidence="1">Belongs to the ADP-ribosylglycohydrolase family.</text>
</comment>
<keyword evidence="5" id="KW-1185">Reference proteome</keyword>
<comment type="cofactor">
    <cofactor evidence="3">
        <name>Mg(2+)</name>
        <dbReference type="ChEBI" id="CHEBI:18420"/>
    </cofactor>
    <text evidence="3">Binds 2 magnesium ions per subunit.</text>
</comment>
<keyword evidence="3" id="KW-0479">Metal-binding</keyword>
<dbReference type="AlphaFoldDB" id="A0A1N7IXR1"/>
<evidence type="ECO:0000256" key="2">
    <source>
        <dbReference type="ARBA" id="ARBA00022801"/>
    </source>
</evidence>
<organism evidence="4 5">
    <name type="scientific">Kroppenstedtia eburnea</name>
    <dbReference type="NCBI Taxonomy" id="714067"/>
    <lineage>
        <taxon>Bacteria</taxon>
        <taxon>Bacillati</taxon>
        <taxon>Bacillota</taxon>
        <taxon>Bacilli</taxon>
        <taxon>Bacillales</taxon>
        <taxon>Thermoactinomycetaceae</taxon>
        <taxon>Kroppenstedtia</taxon>
    </lineage>
</organism>
<keyword evidence="3" id="KW-0460">Magnesium</keyword>
<reference evidence="5" key="1">
    <citation type="submission" date="2017-01" db="EMBL/GenBank/DDBJ databases">
        <authorList>
            <person name="Varghese N."/>
            <person name="Submissions S."/>
        </authorList>
    </citation>
    <scope>NUCLEOTIDE SEQUENCE [LARGE SCALE GENOMIC DNA]</scope>
    <source>
        <strain evidence="5">DSM 45196</strain>
    </source>
</reference>
<evidence type="ECO:0000256" key="3">
    <source>
        <dbReference type="PIRSR" id="PIRSR605502-1"/>
    </source>
</evidence>
<evidence type="ECO:0000313" key="5">
    <source>
        <dbReference type="Proteomes" id="UP000186795"/>
    </source>
</evidence>
<evidence type="ECO:0000256" key="1">
    <source>
        <dbReference type="ARBA" id="ARBA00010702"/>
    </source>
</evidence>
<feature type="binding site" evidence="3">
    <location>
        <position position="296"/>
    </location>
    <ligand>
        <name>Mg(2+)</name>
        <dbReference type="ChEBI" id="CHEBI:18420"/>
        <label>1</label>
    </ligand>
</feature>
<gene>
    <name evidence="4" type="ORF">SAMN05421790_101477</name>
</gene>
<dbReference type="Pfam" id="PF03747">
    <property type="entry name" value="ADP_ribosyl_GH"/>
    <property type="match status" value="1"/>
</dbReference>
<feature type="binding site" evidence="3">
    <location>
        <position position="298"/>
    </location>
    <ligand>
        <name>Mg(2+)</name>
        <dbReference type="ChEBI" id="CHEBI:18420"/>
        <label>1</label>
    </ligand>
</feature>
<dbReference type="PANTHER" id="PTHR16222">
    <property type="entry name" value="ADP-RIBOSYLGLYCOHYDROLASE"/>
    <property type="match status" value="1"/>
</dbReference>
<sequence>MTVHGIRRGKEPWGSFAPLRISELSTERVDDMTNRLDRIQGGFWGLLVGDALGVPYEFNGPEVLPPTEEIEFIPPEGFWRTYPSIPPGTWSDDGAQALALLDSLLAKDKMDAEDFAGRLLRWYEEGLWAVDGHVFDVGIQTAESLQAFRSGTPAEKAGWVRPDGKGNGSLMRVLPLALWHRGTDEELVADAHLQSVVTHAHPTNQACCALYCLWARRILEGMKTEEAYGESVNRLRSIYRGHREHLRELEETVRPDEEPVSQGGGYVVETLNSVRLAMREYSYEGVVKAAIRLGEDTDTNAAIAGGLAGIRDGASSIPKRWLGQLRGKEQARQLLNQLLERVD</sequence>
<accession>A0A1N7IXR1</accession>
<dbReference type="InterPro" id="IPR005502">
    <property type="entry name" value="Ribosyl_crysJ1"/>
</dbReference>
<dbReference type="Proteomes" id="UP000186795">
    <property type="component" value="Unassembled WGS sequence"/>
</dbReference>
<dbReference type="PANTHER" id="PTHR16222:SF24">
    <property type="entry name" value="ADP-RIBOSYLHYDROLASE ARH3"/>
    <property type="match status" value="1"/>
</dbReference>
<dbReference type="Gene3D" id="1.10.4080.10">
    <property type="entry name" value="ADP-ribosylation/Crystallin J1"/>
    <property type="match status" value="1"/>
</dbReference>
<feature type="binding site" evidence="3">
    <location>
        <position position="299"/>
    </location>
    <ligand>
        <name>Mg(2+)</name>
        <dbReference type="ChEBI" id="CHEBI:18420"/>
        <label>1</label>
    </ligand>
</feature>
<dbReference type="EMBL" id="FTOD01000001">
    <property type="protein sequence ID" value="SIS41859.1"/>
    <property type="molecule type" value="Genomic_DNA"/>
</dbReference>
<dbReference type="GO" id="GO:0046872">
    <property type="term" value="F:metal ion binding"/>
    <property type="evidence" value="ECO:0007669"/>
    <property type="project" value="UniProtKB-KW"/>
</dbReference>
<feature type="binding site" evidence="3">
    <location>
        <position position="91"/>
    </location>
    <ligand>
        <name>Mg(2+)</name>
        <dbReference type="ChEBI" id="CHEBI:18420"/>
        <label>1</label>
    </ligand>
</feature>
<dbReference type="SUPFAM" id="SSF101478">
    <property type="entry name" value="ADP-ribosylglycohydrolase"/>
    <property type="match status" value="1"/>
</dbReference>